<keyword evidence="2" id="KW-1185">Reference proteome</keyword>
<dbReference type="Gene3D" id="1.10.238.160">
    <property type="match status" value="1"/>
</dbReference>
<organism evidence="1 2">
    <name type="scientific">Pseudomonas oryzae</name>
    <dbReference type="NCBI Taxonomy" id="1392877"/>
    <lineage>
        <taxon>Bacteria</taxon>
        <taxon>Pseudomonadati</taxon>
        <taxon>Pseudomonadota</taxon>
        <taxon>Gammaproteobacteria</taxon>
        <taxon>Pseudomonadales</taxon>
        <taxon>Pseudomonadaceae</taxon>
        <taxon>Pseudomonas</taxon>
    </lineage>
</organism>
<evidence type="ECO:0000313" key="2">
    <source>
        <dbReference type="Proteomes" id="UP000243359"/>
    </source>
</evidence>
<dbReference type="InterPro" id="IPR052931">
    <property type="entry name" value="Prophage_regulatory_activator"/>
</dbReference>
<proteinExistence type="predicted"/>
<dbReference type="InterPro" id="IPR010260">
    <property type="entry name" value="AlpA"/>
</dbReference>
<reference evidence="2" key="1">
    <citation type="submission" date="2016-10" db="EMBL/GenBank/DDBJ databases">
        <authorList>
            <person name="Varghese N."/>
            <person name="Submissions S."/>
        </authorList>
    </citation>
    <scope>NUCLEOTIDE SEQUENCE [LARGE SCALE GENOMIC DNA]</scope>
    <source>
        <strain evidence="2">KCTC 32247</strain>
    </source>
</reference>
<name>A0A1H1MTV6_9PSED</name>
<dbReference type="OrthoDB" id="8455288at2"/>
<dbReference type="Proteomes" id="UP000243359">
    <property type="component" value="Chromosome I"/>
</dbReference>
<dbReference type="Pfam" id="PF05930">
    <property type="entry name" value="Phage_AlpA"/>
    <property type="match status" value="1"/>
</dbReference>
<protein>
    <submittedName>
        <fullName evidence="1">Transcriptional regulator, AlpA family</fullName>
    </submittedName>
</protein>
<dbReference type="AlphaFoldDB" id="A0A1H1MTV6"/>
<sequence>MSIVNKANRRIMRRPEVLAATGYCRAWIYVLMRQGKFPQARKIGTRAVGWDSLEIEAWIAERLGEPTR</sequence>
<dbReference type="RefSeq" id="WP_090347556.1">
    <property type="nucleotide sequence ID" value="NZ_LT629751.1"/>
</dbReference>
<dbReference type="EMBL" id="LT629751">
    <property type="protein sequence ID" value="SDR90313.1"/>
    <property type="molecule type" value="Genomic_DNA"/>
</dbReference>
<dbReference type="PANTHER" id="PTHR36154:SF1">
    <property type="entry name" value="DNA-BINDING TRANSCRIPTIONAL ACTIVATOR ALPA"/>
    <property type="match status" value="1"/>
</dbReference>
<accession>A0A1H1MTV6</accession>
<evidence type="ECO:0000313" key="1">
    <source>
        <dbReference type="EMBL" id="SDR90313.1"/>
    </source>
</evidence>
<dbReference type="PANTHER" id="PTHR36154">
    <property type="entry name" value="DNA-BINDING TRANSCRIPTIONAL ACTIVATOR ALPA"/>
    <property type="match status" value="1"/>
</dbReference>
<gene>
    <name evidence="1" type="ORF">SAMN05216221_0614</name>
</gene>
<dbReference type="STRING" id="1392877.SAMN05216221_0614"/>